<dbReference type="eggNOG" id="ENOG50335CG">
    <property type="taxonomic scope" value="Bacteria"/>
</dbReference>
<feature type="transmembrane region" description="Helical" evidence="1">
    <location>
        <begin position="9"/>
        <end position="25"/>
    </location>
</feature>
<dbReference type="RefSeq" id="WP_039314591.1">
    <property type="nucleotide sequence ID" value="NZ_CP006905.1"/>
</dbReference>
<keyword evidence="1" id="KW-0472">Membrane</keyword>
<organism evidence="2 3">
    <name type="scientific">Clostridium baratii str. Sullivan</name>
    <dbReference type="NCBI Taxonomy" id="1415775"/>
    <lineage>
        <taxon>Bacteria</taxon>
        <taxon>Bacillati</taxon>
        <taxon>Bacillota</taxon>
        <taxon>Clostridia</taxon>
        <taxon>Eubacteriales</taxon>
        <taxon>Clostridiaceae</taxon>
        <taxon>Clostridium</taxon>
    </lineage>
</organism>
<dbReference type="OrthoDB" id="1708005at2"/>
<feature type="transmembrane region" description="Helical" evidence="1">
    <location>
        <begin position="133"/>
        <end position="159"/>
    </location>
</feature>
<keyword evidence="1" id="KW-1133">Transmembrane helix</keyword>
<dbReference type="EMBL" id="CP006905">
    <property type="protein sequence ID" value="AIY84141.1"/>
    <property type="molecule type" value="Genomic_DNA"/>
</dbReference>
<evidence type="ECO:0000256" key="1">
    <source>
        <dbReference type="SAM" id="Phobius"/>
    </source>
</evidence>
<dbReference type="Proteomes" id="UP000030635">
    <property type="component" value="Chromosome"/>
</dbReference>
<feature type="transmembrane region" description="Helical" evidence="1">
    <location>
        <begin position="79"/>
        <end position="96"/>
    </location>
</feature>
<keyword evidence="3" id="KW-1185">Reference proteome</keyword>
<evidence type="ECO:0000313" key="3">
    <source>
        <dbReference type="Proteomes" id="UP000030635"/>
    </source>
</evidence>
<keyword evidence="1" id="KW-0812">Transmembrane</keyword>
<protein>
    <submittedName>
        <fullName evidence="2">Putative membrane protein</fullName>
    </submittedName>
</protein>
<reference evidence="2 3" key="1">
    <citation type="journal article" date="2015" name="Infect. Genet. Evol.">
        <title>Genomic sequences of six botulinum neurotoxin-producing strains representing three clostridial species illustrate the mobility and diversity of botulinum neurotoxin genes.</title>
        <authorList>
            <person name="Smith T.J."/>
            <person name="Hill K.K."/>
            <person name="Xie G."/>
            <person name="Foley B.T."/>
            <person name="Williamson C.H."/>
            <person name="Foster J.T."/>
            <person name="Johnson S.L."/>
            <person name="Chertkov O."/>
            <person name="Teshima H."/>
            <person name="Gibbons H.S."/>
            <person name="Johnsky L.A."/>
            <person name="Karavis M.A."/>
            <person name="Smith L.A."/>
        </authorList>
    </citation>
    <scope>NUCLEOTIDE SEQUENCE [LARGE SCALE GENOMIC DNA]</scope>
    <source>
        <strain evidence="2 3">Sullivan</strain>
    </source>
</reference>
<evidence type="ECO:0000313" key="2">
    <source>
        <dbReference type="EMBL" id="AIY84141.1"/>
    </source>
</evidence>
<dbReference type="STRING" id="1561.NPD11_914"/>
<feature type="transmembrane region" description="Helical" evidence="1">
    <location>
        <begin position="103"/>
        <end position="121"/>
    </location>
</feature>
<dbReference type="KEGG" id="cbv:U729_2105"/>
<feature type="transmembrane region" description="Helical" evidence="1">
    <location>
        <begin position="55"/>
        <end position="73"/>
    </location>
</feature>
<accession>A0A0A7FZ50</accession>
<dbReference type="AlphaFoldDB" id="A0A0A7FZ50"/>
<name>A0A0A7FZ50_9CLOT</name>
<sequence length="166" mass="19009">MNNSKSKNIALGGILVALTIITLYLSLLIPINTFAIFTISSIFPAIAIMRSDVKLGVFVYLASSVIGFFIIPFDKILPFILYFGVYGIVKFFIEKLKNMPIEIILKLLFSNVMFFIGIYVLKSFITIDIKFPWYIIIIIAQVAFLIYDYALTLIITFYLSRIHKRI</sequence>
<proteinExistence type="predicted"/>
<gene>
    <name evidence="2" type="ORF">U729_2105</name>
</gene>
<dbReference type="HOGENOM" id="CLU_122392_1_0_9"/>